<dbReference type="RefSeq" id="WP_055072780.1">
    <property type="nucleotide sequence ID" value="NZ_CYXY01000007.1"/>
</dbReference>
<evidence type="ECO:0000313" key="3">
    <source>
        <dbReference type="Proteomes" id="UP000095553"/>
    </source>
</evidence>
<accession>A0A173SRP8</accession>
<sequence length="86" mass="10762">MIIYKNVDYGIYAYQIGFFKVKRIGEIVWSDQYDSKNEKFYLRIEGFYFTEEMVDRTKADNEMRYDVIVKRKRRKFLYRTNFFSYL</sequence>
<evidence type="ECO:0000313" key="1">
    <source>
        <dbReference type="EMBL" id="CUM92636.1"/>
    </source>
</evidence>
<dbReference type="EMBL" id="CYXY01000007">
    <property type="protein sequence ID" value="CUM92636.1"/>
    <property type="molecule type" value="Genomic_DNA"/>
</dbReference>
<proteinExistence type="predicted"/>
<gene>
    <name evidence="2" type="ORF">ERS852520_00919</name>
    <name evidence="1" type="ORF">ERS852571_01426</name>
</gene>
<dbReference type="Proteomes" id="UP000095564">
    <property type="component" value="Unassembled WGS sequence"/>
</dbReference>
<dbReference type="EMBL" id="CZAU01000006">
    <property type="protein sequence ID" value="CUP24078.1"/>
    <property type="molecule type" value="Genomic_DNA"/>
</dbReference>
<evidence type="ECO:0000313" key="4">
    <source>
        <dbReference type="Proteomes" id="UP000095564"/>
    </source>
</evidence>
<organism evidence="1 3">
    <name type="scientific">Anaerostipes hadrus</name>
    <dbReference type="NCBI Taxonomy" id="649756"/>
    <lineage>
        <taxon>Bacteria</taxon>
        <taxon>Bacillati</taxon>
        <taxon>Bacillota</taxon>
        <taxon>Clostridia</taxon>
        <taxon>Lachnospirales</taxon>
        <taxon>Lachnospiraceae</taxon>
        <taxon>Anaerostipes</taxon>
    </lineage>
</organism>
<protein>
    <submittedName>
        <fullName evidence="1">Uncharacterized protein</fullName>
    </submittedName>
</protein>
<reference evidence="3 4" key="1">
    <citation type="submission" date="2015-09" db="EMBL/GenBank/DDBJ databases">
        <authorList>
            <consortium name="Pathogen Informatics"/>
        </authorList>
    </citation>
    <scope>NUCLEOTIDE SEQUENCE [LARGE SCALE GENOMIC DNA]</scope>
    <source>
        <strain evidence="2 4">2789STDY5834908</strain>
        <strain evidence="1 3">2789STDY5834959</strain>
    </source>
</reference>
<evidence type="ECO:0000313" key="2">
    <source>
        <dbReference type="EMBL" id="CUP24078.1"/>
    </source>
</evidence>
<name>A0A173SRP8_ANAHA</name>
<dbReference type="Proteomes" id="UP000095553">
    <property type="component" value="Unassembled WGS sequence"/>
</dbReference>
<dbReference type="AlphaFoldDB" id="A0A173SRP8"/>